<dbReference type="AlphaFoldDB" id="A0A380K8D2"/>
<dbReference type="Proteomes" id="UP000254510">
    <property type="component" value="Unassembled WGS sequence"/>
</dbReference>
<organism evidence="1 2">
    <name type="scientific">Streptococcus gallolyticus</name>
    <dbReference type="NCBI Taxonomy" id="315405"/>
    <lineage>
        <taxon>Bacteria</taxon>
        <taxon>Bacillati</taxon>
        <taxon>Bacillota</taxon>
        <taxon>Bacilli</taxon>
        <taxon>Lactobacillales</taxon>
        <taxon>Streptococcaceae</taxon>
        <taxon>Streptococcus</taxon>
    </lineage>
</organism>
<name>A0A380K8D2_9STRE</name>
<sequence>MKRKILNSANAYSGATSALYIDENKSIINVSSEIEKQYNWIDGKRTDEVVGYRAYFVQEGVIPFVVKFEKEPTLPPFLSEVKLDNLEAIEIRTNVYFRATGVRVVK</sequence>
<dbReference type="EMBL" id="UHFM01000006">
    <property type="protein sequence ID" value="SUN60879.1"/>
    <property type="molecule type" value="Genomic_DNA"/>
</dbReference>
<protein>
    <submittedName>
        <fullName evidence="1">SuB0782 undefined product 764400:764714 forward MW:11955</fullName>
    </submittedName>
</protein>
<evidence type="ECO:0000313" key="1">
    <source>
        <dbReference type="EMBL" id="SUN60879.1"/>
    </source>
</evidence>
<evidence type="ECO:0000313" key="2">
    <source>
        <dbReference type="Proteomes" id="UP000254510"/>
    </source>
</evidence>
<reference evidence="1 2" key="1">
    <citation type="submission" date="2018-06" db="EMBL/GenBank/DDBJ databases">
        <authorList>
            <consortium name="Pathogen Informatics"/>
            <person name="Doyle S."/>
        </authorList>
    </citation>
    <scope>NUCLEOTIDE SEQUENCE [LARGE SCALE GENOMIC DNA]</scope>
    <source>
        <strain evidence="1 2">NCTC13767</strain>
    </source>
</reference>
<gene>
    <name evidence="1" type="ORF">NCTC13767_02093</name>
</gene>
<proteinExistence type="predicted"/>
<accession>A0A380K8D2</accession>